<dbReference type="Pfam" id="PF00188">
    <property type="entry name" value="CAP"/>
    <property type="match status" value="1"/>
</dbReference>
<accession>A0A9P0CWV3</accession>
<dbReference type="Proteomes" id="UP001153636">
    <property type="component" value="Chromosome 23"/>
</dbReference>
<dbReference type="CDD" id="cd05380">
    <property type="entry name" value="CAP_euk"/>
    <property type="match status" value="1"/>
</dbReference>
<dbReference type="PIRSF" id="PIRSF038921">
    <property type="entry name" value="P14a"/>
    <property type="match status" value="1"/>
</dbReference>
<reference evidence="7" key="1">
    <citation type="submission" date="2022-01" db="EMBL/GenBank/DDBJ databases">
        <authorList>
            <person name="King R."/>
        </authorList>
    </citation>
    <scope>NUCLEOTIDE SEQUENCE</scope>
</reference>
<sequence>MIKLIVLLLVTIVSIVHGQTDYCKLSCNDEMNIVCKRKDVNCGAGPKCGGKYTLISLTNEDKQLILDVHNELRNRVATGEETIGKQPSASNMKALNYNSELGYGAQCMTNSCLLSDQCSRTESYSYVGQTYSISAYMGGDEGYKQVINNTIRLWYSDVKYFNASSVSSFEKNVEVDRSYTQLVWAKTKEVGCGITRTENRNWSKYYIACNYGPGGNIIGEPVYEIGSPASACTPELPVNSNYPGLCGQDNIN</sequence>
<dbReference type="AlphaFoldDB" id="A0A9P0CWV3"/>
<gene>
    <name evidence="7" type="ORF">PSYICH_LOCUS8353</name>
</gene>
<dbReference type="PRINTS" id="PR00837">
    <property type="entry name" value="V5TPXLIKE"/>
</dbReference>
<keyword evidence="8" id="KW-1185">Reference proteome</keyword>
<dbReference type="SMART" id="SM00198">
    <property type="entry name" value="SCP"/>
    <property type="match status" value="1"/>
</dbReference>
<feature type="domain" description="SCP" evidence="6">
    <location>
        <begin position="60"/>
        <end position="219"/>
    </location>
</feature>
<evidence type="ECO:0000259" key="6">
    <source>
        <dbReference type="SMART" id="SM00198"/>
    </source>
</evidence>
<dbReference type="PRINTS" id="PR00838">
    <property type="entry name" value="V5ALLERGEN"/>
</dbReference>
<dbReference type="InterPro" id="IPR014044">
    <property type="entry name" value="CAP_dom"/>
</dbReference>
<keyword evidence="3" id="KW-0964">Secreted</keyword>
<dbReference type="SUPFAM" id="SSF55797">
    <property type="entry name" value="PR-1-like"/>
    <property type="match status" value="1"/>
</dbReference>
<name>A0A9P0CWV3_9CUCU</name>
<dbReference type="OrthoDB" id="414826at2759"/>
<evidence type="ECO:0000256" key="3">
    <source>
        <dbReference type="ARBA" id="ARBA00022525"/>
    </source>
</evidence>
<dbReference type="Gene3D" id="3.40.33.10">
    <property type="entry name" value="CAP"/>
    <property type="match status" value="1"/>
</dbReference>
<dbReference type="InterPro" id="IPR001283">
    <property type="entry name" value="CRISP-related"/>
</dbReference>
<dbReference type="InterPro" id="IPR002413">
    <property type="entry name" value="V5_allergen-like"/>
</dbReference>
<dbReference type="InterPro" id="IPR034763">
    <property type="entry name" value="P14a_insect"/>
</dbReference>
<dbReference type="InterPro" id="IPR018244">
    <property type="entry name" value="Allrgn_V5/Tpx1_CS"/>
</dbReference>
<dbReference type="EMBL" id="OV651835">
    <property type="protein sequence ID" value="CAH1107668.1"/>
    <property type="molecule type" value="Genomic_DNA"/>
</dbReference>
<organism evidence="7 8">
    <name type="scientific">Psylliodes chrysocephalus</name>
    <dbReference type="NCBI Taxonomy" id="3402493"/>
    <lineage>
        <taxon>Eukaryota</taxon>
        <taxon>Metazoa</taxon>
        <taxon>Ecdysozoa</taxon>
        <taxon>Arthropoda</taxon>
        <taxon>Hexapoda</taxon>
        <taxon>Insecta</taxon>
        <taxon>Pterygota</taxon>
        <taxon>Neoptera</taxon>
        <taxon>Endopterygota</taxon>
        <taxon>Coleoptera</taxon>
        <taxon>Polyphaga</taxon>
        <taxon>Cucujiformia</taxon>
        <taxon>Chrysomeloidea</taxon>
        <taxon>Chrysomelidae</taxon>
        <taxon>Galerucinae</taxon>
        <taxon>Alticini</taxon>
        <taxon>Psylliodes</taxon>
    </lineage>
</organism>
<dbReference type="PANTHER" id="PTHR10334">
    <property type="entry name" value="CYSTEINE-RICH SECRETORY PROTEIN-RELATED"/>
    <property type="match status" value="1"/>
</dbReference>
<proteinExistence type="inferred from homology"/>
<dbReference type="GO" id="GO:0005576">
    <property type="term" value="C:extracellular region"/>
    <property type="evidence" value="ECO:0007669"/>
    <property type="project" value="UniProtKB-SubCell"/>
</dbReference>
<protein>
    <recommendedName>
        <fullName evidence="6">SCP domain-containing protein</fullName>
    </recommendedName>
</protein>
<evidence type="ECO:0000256" key="1">
    <source>
        <dbReference type="ARBA" id="ARBA00004613"/>
    </source>
</evidence>
<evidence type="ECO:0000313" key="8">
    <source>
        <dbReference type="Proteomes" id="UP001153636"/>
    </source>
</evidence>
<evidence type="ECO:0000313" key="7">
    <source>
        <dbReference type="EMBL" id="CAH1107668.1"/>
    </source>
</evidence>
<evidence type="ECO:0000256" key="4">
    <source>
        <dbReference type="ARBA" id="ARBA00022729"/>
    </source>
</evidence>
<evidence type="ECO:0000256" key="2">
    <source>
        <dbReference type="ARBA" id="ARBA00009923"/>
    </source>
</evidence>
<feature type="chain" id="PRO_5040456426" description="SCP domain-containing protein" evidence="5">
    <location>
        <begin position="19"/>
        <end position="252"/>
    </location>
</feature>
<dbReference type="InterPro" id="IPR035940">
    <property type="entry name" value="CAP_sf"/>
</dbReference>
<dbReference type="PROSITE" id="PS01010">
    <property type="entry name" value="CRISP_2"/>
    <property type="match status" value="1"/>
</dbReference>
<comment type="subcellular location">
    <subcellularLocation>
        <location evidence="1">Secreted</location>
    </subcellularLocation>
</comment>
<feature type="signal peptide" evidence="5">
    <location>
        <begin position="1"/>
        <end position="18"/>
    </location>
</feature>
<keyword evidence="4 5" id="KW-0732">Signal</keyword>
<comment type="similarity">
    <text evidence="2">Belongs to the CRISP family.</text>
</comment>
<evidence type="ECO:0000256" key="5">
    <source>
        <dbReference type="SAM" id="SignalP"/>
    </source>
</evidence>